<dbReference type="EMBL" id="VFQF01000002">
    <property type="protein sequence ID" value="TQN45705.1"/>
    <property type="molecule type" value="Genomic_DNA"/>
</dbReference>
<dbReference type="InterPro" id="IPR011083">
    <property type="entry name" value="Phage_tail_collar_dom"/>
</dbReference>
<dbReference type="InterPro" id="IPR037053">
    <property type="entry name" value="Phage_tail_collar_dom_sf"/>
</dbReference>
<dbReference type="AlphaFoldDB" id="A0A543PNN8"/>
<gene>
    <name evidence="2" type="ORF">FHX52_2405</name>
</gene>
<evidence type="ECO:0000259" key="1">
    <source>
        <dbReference type="Pfam" id="PF07484"/>
    </source>
</evidence>
<accession>A0A543PNN8</accession>
<dbReference type="SUPFAM" id="SSF88874">
    <property type="entry name" value="Receptor-binding domain of short tail fibre protein gp12"/>
    <property type="match status" value="1"/>
</dbReference>
<evidence type="ECO:0000313" key="2">
    <source>
        <dbReference type="EMBL" id="TQN45705.1"/>
    </source>
</evidence>
<dbReference type="Gene3D" id="3.90.1340.10">
    <property type="entry name" value="Phage tail collar domain"/>
    <property type="match status" value="1"/>
</dbReference>
<dbReference type="Proteomes" id="UP000320085">
    <property type="component" value="Unassembled WGS sequence"/>
</dbReference>
<dbReference type="RefSeq" id="WP_141822315.1">
    <property type="nucleotide sequence ID" value="NZ_BAAAQC010000010.1"/>
</dbReference>
<organism evidence="2 3">
    <name type="scientific">Humibacillus xanthopallidus</name>
    <dbReference type="NCBI Taxonomy" id="412689"/>
    <lineage>
        <taxon>Bacteria</taxon>
        <taxon>Bacillati</taxon>
        <taxon>Actinomycetota</taxon>
        <taxon>Actinomycetes</taxon>
        <taxon>Micrococcales</taxon>
        <taxon>Intrasporangiaceae</taxon>
        <taxon>Humibacillus</taxon>
    </lineage>
</organism>
<proteinExistence type="predicted"/>
<sequence>MTDPFLAEIRIFGGNFAPVGWALCNGQLLPISQNTALFSLLGTNYGGDGRSTFALPDLGGRVPIQSGQGPGLSPYDLGQMGGSTTTTLLASEMPQHTHVISASATDAGDRSPAGERFAVGVGGINEYAAGADGTALALDAVTAFGGGQPHNNLQPYLTLTFIIALQGIFPQRP</sequence>
<evidence type="ECO:0000313" key="3">
    <source>
        <dbReference type="Proteomes" id="UP000320085"/>
    </source>
</evidence>
<comment type="caution">
    <text evidence="2">The sequence shown here is derived from an EMBL/GenBank/DDBJ whole genome shotgun (WGS) entry which is preliminary data.</text>
</comment>
<name>A0A543PNN8_9MICO</name>
<protein>
    <submittedName>
        <fullName evidence="2">Microcystin-dependent protein</fullName>
    </submittedName>
</protein>
<dbReference type="OrthoDB" id="9810174at2"/>
<reference evidence="2 3" key="1">
    <citation type="submission" date="2019-06" db="EMBL/GenBank/DDBJ databases">
        <title>Sequencing the genomes of 1000 actinobacteria strains.</title>
        <authorList>
            <person name="Klenk H.-P."/>
        </authorList>
    </citation>
    <scope>NUCLEOTIDE SEQUENCE [LARGE SCALE GENOMIC DNA]</scope>
    <source>
        <strain evidence="2 3">DSM 21776</strain>
    </source>
</reference>
<dbReference type="Pfam" id="PF07484">
    <property type="entry name" value="Collar"/>
    <property type="match status" value="1"/>
</dbReference>
<feature type="domain" description="Phage tail collar" evidence="1">
    <location>
        <begin position="8"/>
        <end position="63"/>
    </location>
</feature>